<feature type="region of interest" description="Disordered" evidence="1">
    <location>
        <begin position="150"/>
        <end position="187"/>
    </location>
</feature>
<feature type="non-terminal residue" evidence="2">
    <location>
        <position position="1"/>
    </location>
</feature>
<sequence>EASGLRLESVVVVVKVVVEVVTEASSSPAISSRKPRFTPRPGPRNATPAPFAWVACFAGPLFSAHARARAQGRFSPGSGCPFLRTFHEILVHQAEAVASADLFSAIYAAVVATAPSDASSSARVVPRPPPRRAGHHVAEVDVEAFRRENQGGAPAAPAAHDAHARAGVRPRGGRAGEHGAAGAASPTNRPFSVCCRRRGRGRAARGAAAAGVAHVGFSAASGLFVSRGG</sequence>
<keyword evidence="3" id="KW-1185">Reference proteome</keyword>
<name>A0A8H7ZNC6_9FUNG</name>
<protein>
    <submittedName>
        <fullName evidence="2">Uncharacterized protein</fullName>
    </submittedName>
</protein>
<evidence type="ECO:0000256" key="1">
    <source>
        <dbReference type="SAM" id="MobiDB-lite"/>
    </source>
</evidence>
<dbReference type="Proteomes" id="UP000673691">
    <property type="component" value="Unassembled WGS sequence"/>
</dbReference>
<feature type="compositionally biased region" description="Low complexity" evidence="1">
    <location>
        <begin position="153"/>
        <end position="165"/>
    </location>
</feature>
<evidence type="ECO:0000313" key="3">
    <source>
        <dbReference type="Proteomes" id="UP000673691"/>
    </source>
</evidence>
<evidence type="ECO:0000313" key="2">
    <source>
        <dbReference type="EMBL" id="KAG5456551.1"/>
    </source>
</evidence>
<gene>
    <name evidence="2" type="ORF">BJ554DRAFT_3680</name>
</gene>
<proteinExistence type="predicted"/>
<accession>A0A8H7ZNC6</accession>
<comment type="caution">
    <text evidence="2">The sequence shown here is derived from an EMBL/GenBank/DDBJ whole genome shotgun (WGS) entry which is preliminary data.</text>
</comment>
<dbReference type="EMBL" id="JAEFCI010011559">
    <property type="protein sequence ID" value="KAG5456551.1"/>
    <property type="molecule type" value="Genomic_DNA"/>
</dbReference>
<dbReference type="AlphaFoldDB" id="A0A8H7ZNC6"/>
<reference evidence="2 3" key="1">
    <citation type="journal article" name="Sci. Rep.">
        <title>Genome-scale phylogenetic analyses confirm Olpidium as the closest living zoosporic fungus to the non-flagellated, terrestrial fungi.</title>
        <authorList>
            <person name="Chang Y."/>
            <person name="Rochon D."/>
            <person name="Sekimoto S."/>
            <person name="Wang Y."/>
            <person name="Chovatia M."/>
            <person name="Sandor L."/>
            <person name="Salamov A."/>
            <person name="Grigoriev I.V."/>
            <person name="Stajich J.E."/>
            <person name="Spatafora J.W."/>
        </authorList>
    </citation>
    <scope>NUCLEOTIDE SEQUENCE [LARGE SCALE GENOMIC DNA]</scope>
    <source>
        <strain evidence="2">S191</strain>
    </source>
</reference>
<organism evidence="2 3">
    <name type="scientific">Olpidium bornovanus</name>
    <dbReference type="NCBI Taxonomy" id="278681"/>
    <lineage>
        <taxon>Eukaryota</taxon>
        <taxon>Fungi</taxon>
        <taxon>Fungi incertae sedis</taxon>
        <taxon>Olpidiomycota</taxon>
        <taxon>Olpidiomycotina</taxon>
        <taxon>Olpidiomycetes</taxon>
        <taxon>Olpidiales</taxon>
        <taxon>Olpidiaceae</taxon>
        <taxon>Olpidium</taxon>
    </lineage>
</organism>